<dbReference type="InterPro" id="IPR040919">
    <property type="entry name" value="Asparaginase_C"/>
</dbReference>
<dbReference type="PIRSF" id="PIRSF001220">
    <property type="entry name" value="L-ASNase_gatD"/>
    <property type="match status" value="1"/>
</dbReference>
<gene>
    <name evidence="5" type="primary">gatD</name>
    <name evidence="11" type="ordered locus">Desmu_0870</name>
</gene>
<dbReference type="GO" id="GO:0006412">
    <property type="term" value="P:translation"/>
    <property type="evidence" value="ECO:0007669"/>
    <property type="project" value="UniProtKB-UniRule"/>
</dbReference>
<reference evidence="11 12" key="2">
    <citation type="journal article" date="2011" name="Stand. Genomic Sci.">
        <title>Complete genome sequence of Desulfurococcus mucosus type strain (O7/1).</title>
        <authorList>
            <person name="Wirth R."/>
            <person name="Chertkov O."/>
            <person name="Held B."/>
            <person name="Lapidus A."/>
            <person name="Nolan M."/>
            <person name="Lucas S."/>
            <person name="Hammon N."/>
            <person name="Deshpande S."/>
            <person name="Cheng J.F."/>
            <person name="Tapia R."/>
            <person name="Han C."/>
            <person name="Goodwin L."/>
            <person name="Pitluck S."/>
            <person name="Liolios K."/>
            <person name="Ioanna P."/>
            <person name="Ivanova N."/>
            <person name="Mavromatis K."/>
            <person name="Mikhailova N."/>
            <person name="Pati A."/>
            <person name="Chen A."/>
            <person name="Palaniappan K."/>
            <person name="Land M."/>
            <person name="Hauser L."/>
            <person name="Chang Y.J."/>
            <person name="Jeffries C.D."/>
            <person name="Bilek Y."/>
            <person name="Hader T."/>
            <person name="Rohde M."/>
            <person name="Spring S."/>
            <person name="Sikorski J."/>
            <person name="Goker M."/>
            <person name="Woyke T."/>
            <person name="Bristow J."/>
            <person name="Eisen J.A."/>
            <person name="Markowitz V."/>
            <person name="Hugenholtz P."/>
            <person name="Kyrpides N.C."/>
            <person name="Klenk H.P."/>
        </authorList>
    </citation>
    <scope>NUCLEOTIDE SEQUENCE [LARGE SCALE GENOMIC DNA]</scope>
    <source>
        <strain evidence="12">ATCC 35584 / DSM 2162 / JCM 9187 / O7/1</strain>
    </source>
</reference>
<feature type="active site" evidence="5">
    <location>
        <position position="183"/>
    </location>
</feature>
<protein>
    <recommendedName>
        <fullName evidence="5 7">Glutamyl-tRNA(Gln) amidotransferase subunit D</fullName>
        <shortName evidence="5">Glu-ADT subunit D</shortName>
        <ecNumber evidence="5 7">6.3.5.-</ecNumber>
    </recommendedName>
</protein>
<organism evidence="11 12">
    <name type="scientific">Desulfurococcus mucosus (strain ATCC 35584 / DSM 2162 / JCM 9187 / O7/1)</name>
    <dbReference type="NCBI Taxonomy" id="765177"/>
    <lineage>
        <taxon>Archaea</taxon>
        <taxon>Thermoproteota</taxon>
        <taxon>Thermoprotei</taxon>
        <taxon>Desulfurococcales</taxon>
        <taxon>Desulfurococcaceae</taxon>
        <taxon>Desulfurococcus</taxon>
    </lineage>
</organism>
<evidence type="ECO:0000256" key="3">
    <source>
        <dbReference type="ARBA" id="ARBA00022840"/>
    </source>
</evidence>
<dbReference type="InterPro" id="IPR011878">
    <property type="entry name" value="GatD"/>
</dbReference>
<feature type="active site" evidence="5 6">
    <location>
        <position position="107"/>
    </location>
</feature>
<dbReference type="OrthoDB" id="371959at2157"/>
<sequence>MELYYGYSGNVAVALKSIGAEPGDRLRVVLKDGSVFEGILMPRQALYSSRPILVLKLDNGYNIGLNIGEIGEVRLLSKKHDHKHPVGIGVKEVSGLPRVTLLGTGGTIASKVDYETGGVTPVLTPGEILEWVPELADIAVFNAREVMSVFSEDIEPSHWTLISREVYKEILSGVDGVVIAHGTDMMSYSASALAFSITGKPVPVVFVGSQRSSDRPSSDSAFNLRAAFITASKAPFAESVIVMHGETSDTYALAHRGVKARKMHTSRRDAFQSINDKPLARINPDTGEIRIIGRIIEHRDKGREAVLRDRFDDKVALVKVYPGLQGEVLETLIDKGFHGIVLEGSGLGHMPNKLVPTIARAVDNGIPVVMTSQCLFGRVNLHVYSTGRRLLEAGVIPGLDILPETAYVKLSWILGSISRDPEEVRKVFLTNIAGEFNERHTLDLYPRWNHG</sequence>
<feature type="domain" description="Asparaginase/glutaminase C-terminal" evidence="9">
    <location>
        <begin position="314"/>
        <end position="428"/>
    </location>
</feature>
<dbReference type="SMART" id="SM00870">
    <property type="entry name" value="Asparaginase"/>
    <property type="match status" value="1"/>
</dbReference>
<dbReference type="NCBIfam" id="NF003217">
    <property type="entry name" value="PRK04183.1"/>
    <property type="match status" value="1"/>
</dbReference>
<dbReference type="PANTHER" id="PTHR11707:SF28">
    <property type="entry name" value="60 KDA LYSOPHOSPHOLIPASE"/>
    <property type="match status" value="1"/>
</dbReference>
<accession>E8R9J8</accession>
<dbReference type="InterPro" id="IPR037152">
    <property type="entry name" value="L-asparaginase_N_sf"/>
</dbReference>
<evidence type="ECO:0000256" key="4">
    <source>
        <dbReference type="ARBA" id="ARBA00022917"/>
    </source>
</evidence>
<dbReference type="HOGENOM" id="CLU_019134_2_1_2"/>
<dbReference type="InterPro" id="IPR020827">
    <property type="entry name" value="Asparaginase/glutaminase_AS1"/>
</dbReference>
<dbReference type="SUPFAM" id="SSF53774">
    <property type="entry name" value="Glutaminase/Asparaginase"/>
    <property type="match status" value="1"/>
</dbReference>
<dbReference type="InterPro" id="IPR027473">
    <property type="entry name" value="L-asparaginase_C"/>
</dbReference>
<dbReference type="EMBL" id="CP002363">
    <property type="protein sequence ID" value="ADV65174.1"/>
    <property type="molecule type" value="Genomic_DNA"/>
</dbReference>
<comment type="function">
    <text evidence="5 7">Allows the formation of correctly charged Gln-tRNA(Gln) through the transamidation of misacylated Glu-tRNA(Gln) in organisms which lack glutaminyl-tRNA synthetase. The reaction takes place in the presence of glutamine and ATP through an activated gamma-phospho-Glu-tRNA(Gln). The GatDE system is specific for glutamate and does not act on aspartate.</text>
</comment>
<evidence type="ECO:0000256" key="7">
    <source>
        <dbReference type="RuleBase" id="RU004457"/>
    </source>
</evidence>
<proteinExistence type="inferred from homology"/>
<dbReference type="HAMAP" id="MF_00586">
    <property type="entry name" value="GatD"/>
    <property type="match status" value="1"/>
</dbReference>
<evidence type="ECO:0000313" key="11">
    <source>
        <dbReference type="EMBL" id="ADV65174.1"/>
    </source>
</evidence>
<comment type="subunit">
    <text evidence="5 7">Heterodimer of GatD and GatE.</text>
</comment>
<dbReference type="InterPro" id="IPR006033">
    <property type="entry name" value="AsnA_fam"/>
</dbReference>
<evidence type="ECO:0000259" key="8">
    <source>
        <dbReference type="Pfam" id="PF00710"/>
    </source>
</evidence>
<dbReference type="EC" id="6.3.5.-" evidence="5 7"/>
<dbReference type="NCBIfam" id="TIGR00519">
    <property type="entry name" value="asnASE_I"/>
    <property type="match status" value="1"/>
</dbReference>
<dbReference type="Pfam" id="PF18195">
    <property type="entry name" value="GatD_N"/>
    <property type="match status" value="1"/>
</dbReference>
<evidence type="ECO:0000256" key="5">
    <source>
        <dbReference type="HAMAP-Rule" id="MF_00586"/>
    </source>
</evidence>
<dbReference type="GO" id="GO:0006450">
    <property type="term" value="P:regulation of translational fidelity"/>
    <property type="evidence" value="ECO:0007669"/>
    <property type="project" value="InterPro"/>
</dbReference>
<keyword evidence="2 5" id="KW-0547">Nucleotide-binding</keyword>
<comment type="catalytic activity">
    <reaction evidence="5 7">
        <text>L-glutamyl-tRNA(Gln) + L-glutamine + ATP + H2O = L-glutaminyl-tRNA(Gln) + L-glutamate + ADP + phosphate + H(+)</text>
        <dbReference type="Rhea" id="RHEA:17521"/>
        <dbReference type="Rhea" id="RHEA-COMP:9681"/>
        <dbReference type="Rhea" id="RHEA-COMP:9684"/>
        <dbReference type="ChEBI" id="CHEBI:15377"/>
        <dbReference type="ChEBI" id="CHEBI:15378"/>
        <dbReference type="ChEBI" id="CHEBI:29985"/>
        <dbReference type="ChEBI" id="CHEBI:30616"/>
        <dbReference type="ChEBI" id="CHEBI:43474"/>
        <dbReference type="ChEBI" id="CHEBI:58359"/>
        <dbReference type="ChEBI" id="CHEBI:78520"/>
        <dbReference type="ChEBI" id="CHEBI:78521"/>
        <dbReference type="ChEBI" id="CHEBI:456216"/>
    </reaction>
</comment>
<keyword evidence="1 5" id="KW-0436">Ligase</keyword>
<evidence type="ECO:0000313" key="12">
    <source>
        <dbReference type="Proteomes" id="UP000001068"/>
    </source>
</evidence>
<dbReference type="SUPFAM" id="SSF141300">
    <property type="entry name" value="GatD N-terminal domain-like"/>
    <property type="match status" value="1"/>
</dbReference>
<keyword evidence="4 5" id="KW-0648">Protein biosynthesis</keyword>
<dbReference type="InterPro" id="IPR040918">
    <property type="entry name" value="GatD_N"/>
</dbReference>
<dbReference type="PROSITE" id="PS00144">
    <property type="entry name" value="ASN_GLN_ASE_1"/>
    <property type="match status" value="1"/>
</dbReference>
<dbReference type="PIRSF" id="PIRSF500175">
    <property type="entry name" value="Glu_ADT_D"/>
    <property type="match status" value="1"/>
</dbReference>
<dbReference type="PANTHER" id="PTHR11707">
    <property type="entry name" value="L-ASPARAGINASE"/>
    <property type="match status" value="1"/>
</dbReference>
<dbReference type="GO" id="GO:0016740">
    <property type="term" value="F:transferase activity"/>
    <property type="evidence" value="ECO:0007669"/>
    <property type="project" value="UniProtKB-KW"/>
</dbReference>
<feature type="domain" description="GatD N-terminal" evidence="10">
    <location>
        <begin position="20"/>
        <end position="76"/>
    </location>
</feature>
<dbReference type="GeneID" id="10153567"/>
<dbReference type="GO" id="GO:0005524">
    <property type="term" value="F:ATP binding"/>
    <property type="evidence" value="ECO:0007669"/>
    <property type="project" value="UniProtKB-KW"/>
</dbReference>
<dbReference type="KEGG" id="dmu:Desmu_0870"/>
<dbReference type="PRINTS" id="PR00139">
    <property type="entry name" value="ASNGLNASE"/>
</dbReference>
<dbReference type="Pfam" id="PF00710">
    <property type="entry name" value="Asparaginase"/>
    <property type="match status" value="1"/>
</dbReference>
<dbReference type="Gene3D" id="3.40.50.40">
    <property type="match status" value="1"/>
</dbReference>
<dbReference type="Gene3D" id="3.40.50.1170">
    <property type="entry name" value="L-asparaginase, N-terminal domain"/>
    <property type="match status" value="1"/>
</dbReference>
<dbReference type="eggNOG" id="arCOG01924">
    <property type="taxonomic scope" value="Archaea"/>
</dbReference>
<dbReference type="NCBIfam" id="TIGR02153">
    <property type="entry name" value="gatD_arch"/>
    <property type="match status" value="1"/>
</dbReference>
<comment type="similarity">
    <text evidence="5 7">Belongs to the asparaginase 1 family. GatD subfamily.</text>
</comment>
<evidence type="ECO:0000256" key="1">
    <source>
        <dbReference type="ARBA" id="ARBA00022598"/>
    </source>
</evidence>
<evidence type="ECO:0000256" key="6">
    <source>
        <dbReference type="PROSITE-ProRule" id="PRU10099"/>
    </source>
</evidence>
<feature type="active site" evidence="5">
    <location>
        <position position="184"/>
    </location>
</feature>
<feature type="active site" evidence="5">
    <location>
        <position position="262"/>
    </location>
</feature>
<evidence type="ECO:0000259" key="10">
    <source>
        <dbReference type="Pfam" id="PF18195"/>
    </source>
</evidence>
<dbReference type="GO" id="GO:0050567">
    <property type="term" value="F:glutaminyl-tRNA synthase (glutamine-hydrolyzing) activity"/>
    <property type="evidence" value="ECO:0007669"/>
    <property type="project" value="UniProtKB-UniRule"/>
</dbReference>
<keyword evidence="3 5" id="KW-0067">ATP-binding</keyword>
<dbReference type="InterPro" id="IPR027474">
    <property type="entry name" value="L-asparaginase_N"/>
</dbReference>
<dbReference type="RefSeq" id="WP_013562396.1">
    <property type="nucleotide sequence ID" value="NC_014961.1"/>
</dbReference>
<reference evidence="12" key="1">
    <citation type="submission" date="2010-11" db="EMBL/GenBank/DDBJ databases">
        <title>The complete genome of Desulfurococcus mucosus DSM 2162.</title>
        <authorList>
            <consortium name="US DOE Joint Genome Institute (JGI-PGF)"/>
            <person name="Lucas S."/>
            <person name="Copeland A."/>
            <person name="Lapidus A."/>
            <person name="Bruce D."/>
            <person name="Goodwin L."/>
            <person name="Pitluck S."/>
            <person name="Kyrpides N."/>
            <person name="Mavromatis K."/>
            <person name="Pagani I."/>
            <person name="Ivanova N."/>
            <person name="Ovchinnikova G."/>
            <person name="Chertkov O."/>
            <person name="Held B."/>
            <person name="Brettin T."/>
            <person name="Detter J.C."/>
            <person name="Tapia R."/>
            <person name="Han C."/>
            <person name="Land M."/>
            <person name="Hauser L."/>
            <person name="Markowitz V."/>
            <person name="Cheng J.-F."/>
            <person name="Hugenholtz P."/>
            <person name="Woyke T."/>
            <person name="Wu D."/>
            <person name="Wirth R."/>
            <person name="Bilek Y."/>
            <person name="Hader T."/>
            <person name="Klenk H.-P."/>
            <person name="Eisen J.A."/>
        </authorList>
    </citation>
    <scope>NUCLEOTIDE SEQUENCE [LARGE SCALE GENOMIC DNA]</scope>
    <source>
        <strain evidence="12">ATCC 35584 / DSM 2162 / JCM 9187 / O7/1</strain>
    </source>
</reference>
<dbReference type="PROSITE" id="PS51732">
    <property type="entry name" value="ASN_GLN_ASE_3"/>
    <property type="match status" value="1"/>
</dbReference>
<dbReference type="InterPro" id="IPR006034">
    <property type="entry name" value="Asparaginase/glutaminase-like"/>
</dbReference>
<keyword evidence="11" id="KW-0808">Transferase</keyword>
<dbReference type="AlphaFoldDB" id="E8R9J8"/>
<name>E8R9J8_DESM0</name>
<dbReference type="Proteomes" id="UP000001068">
    <property type="component" value="Chromosome"/>
</dbReference>
<dbReference type="Pfam" id="PF17763">
    <property type="entry name" value="Asparaginase_C"/>
    <property type="match status" value="1"/>
</dbReference>
<evidence type="ECO:0000256" key="2">
    <source>
        <dbReference type="ARBA" id="ARBA00022741"/>
    </source>
</evidence>
<dbReference type="Gene3D" id="2.30.30.520">
    <property type="match status" value="1"/>
</dbReference>
<feature type="domain" description="L-asparaginase N-terminal" evidence="8">
    <location>
        <begin position="98"/>
        <end position="289"/>
    </location>
</feature>
<dbReference type="STRING" id="765177.Desmu_0870"/>
<dbReference type="CDD" id="cd08962">
    <property type="entry name" value="GatD"/>
    <property type="match status" value="1"/>
</dbReference>
<keyword evidence="12" id="KW-1185">Reference proteome</keyword>
<dbReference type="InterPro" id="IPR037222">
    <property type="entry name" value="GatD_N_sf"/>
</dbReference>
<dbReference type="GO" id="GO:0006520">
    <property type="term" value="P:amino acid metabolic process"/>
    <property type="evidence" value="ECO:0007669"/>
    <property type="project" value="InterPro"/>
</dbReference>
<evidence type="ECO:0000259" key="9">
    <source>
        <dbReference type="Pfam" id="PF17763"/>
    </source>
</evidence>
<dbReference type="InterPro" id="IPR036152">
    <property type="entry name" value="Asp/glu_Ase-like_sf"/>
</dbReference>
<dbReference type="GO" id="GO:0004067">
    <property type="term" value="F:asparaginase activity"/>
    <property type="evidence" value="ECO:0007669"/>
    <property type="project" value="UniProtKB-UniRule"/>
</dbReference>